<dbReference type="EMBL" id="BGPR01239255">
    <property type="protein sequence ID" value="GBM03856.1"/>
    <property type="molecule type" value="Genomic_DNA"/>
</dbReference>
<keyword evidence="1 2" id="KW-0175">Coiled coil</keyword>
<dbReference type="OrthoDB" id="9451547at2759"/>
<feature type="coiled-coil region" evidence="2">
    <location>
        <begin position="2"/>
        <end position="72"/>
    </location>
</feature>
<evidence type="ECO:0000313" key="3">
    <source>
        <dbReference type="EMBL" id="GBM03829.1"/>
    </source>
</evidence>
<protein>
    <submittedName>
        <fullName evidence="3">Uncharacterized protein</fullName>
    </submittedName>
</protein>
<organism evidence="3 5">
    <name type="scientific">Araneus ventricosus</name>
    <name type="common">Orbweaver spider</name>
    <name type="synonym">Epeira ventricosa</name>
    <dbReference type="NCBI Taxonomy" id="182803"/>
    <lineage>
        <taxon>Eukaryota</taxon>
        <taxon>Metazoa</taxon>
        <taxon>Ecdysozoa</taxon>
        <taxon>Arthropoda</taxon>
        <taxon>Chelicerata</taxon>
        <taxon>Arachnida</taxon>
        <taxon>Araneae</taxon>
        <taxon>Araneomorphae</taxon>
        <taxon>Entelegynae</taxon>
        <taxon>Araneoidea</taxon>
        <taxon>Araneidae</taxon>
        <taxon>Araneus</taxon>
    </lineage>
</organism>
<keyword evidence="5" id="KW-1185">Reference proteome</keyword>
<name>A0A4Y2CI22_ARAVE</name>
<dbReference type="AlphaFoldDB" id="A0A4Y2CI22"/>
<dbReference type="InterPro" id="IPR051149">
    <property type="entry name" value="Spindly/BICDR_Dynein_Adapter"/>
</dbReference>
<evidence type="ECO:0000313" key="5">
    <source>
        <dbReference type="Proteomes" id="UP000499080"/>
    </source>
</evidence>
<dbReference type="EMBL" id="BGPR01239250">
    <property type="protein sequence ID" value="GBM03829.1"/>
    <property type="molecule type" value="Genomic_DNA"/>
</dbReference>
<accession>A0A4Y2CI22</accession>
<proteinExistence type="predicted"/>
<dbReference type="PANTHER" id="PTHR32123:SF13">
    <property type="entry name" value="BICAUDAL D-RELATED PROTEIN HOMOLOG"/>
    <property type="match status" value="1"/>
</dbReference>
<evidence type="ECO:0000256" key="2">
    <source>
        <dbReference type="SAM" id="Coils"/>
    </source>
</evidence>
<dbReference type="Proteomes" id="UP000499080">
    <property type="component" value="Unassembled WGS sequence"/>
</dbReference>
<gene>
    <name evidence="3" type="ORF">AVEN_58676_1</name>
    <name evidence="4" type="ORF">AVEN_84056_1</name>
</gene>
<reference evidence="3 5" key="1">
    <citation type="journal article" date="2019" name="Sci. Rep.">
        <title>Orb-weaving spider Araneus ventricosus genome elucidates the spidroin gene catalogue.</title>
        <authorList>
            <person name="Kono N."/>
            <person name="Nakamura H."/>
            <person name="Ohtoshi R."/>
            <person name="Moran D.A.P."/>
            <person name="Shinohara A."/>
            <person name="Yoshida Y."/>
            <person name="Fujiwara M."/>
            <person name="Mori M."/>
            <person name="Tomita M."/>
            <person name="Arakawa K."/>
        </authorList>
    </citation>
    <scope>NUCLEOTIDE SEQUENCE [LARGE SCALE GENOMIC DNA]</scope>
</reference>
<sequence>MVTLLEQEKHGLRRKLDVLEGEYDSRVAELQGDLSQLQKELALQTSSYKSNEKEKGQLLEELTEQNHRLTAELKQVRN</sequence>
<evidence type="ECO:0000256" key="1">
    <source>
        <dbReference type="ARBA" id="ARBA00023054"/>
    </source>
</evidence>
<comment type="caution">
    <text evidence="3">The sequence shown here is derived from an EMBL/GenBank/DDBJ whole genome shotgun (WGS) entry which is preliminary data.</text>
</comment>
<evidence type="ECO:0000313" key="4">
    <source>
        <dbReference type="EMBL" id="GBM03856.1"/>
    </source>
</evidence>
<dbReference type="PANTHER" id="PTHR32123">
    <property type="entry name" value="BICD FAMILY-LIKE CARGO ADAPTER"/>
    <property type="match status" value="1"/>
</dbReference>